<dbReference type="InterPro" id="IPR055166">
    <property type="entry name" value="Transc_reg_Sar_Rot_HTH"/>
</dbReference>
<protein>
    <submittedName>
        <fullName evidence="7">MarR family transcriptional regulator</fullName>
    </submittedName>
</protein>
<dbReference type="InterPro" id="IPR039422">
    <property type="entry name" value="MarR/SlyA-like"/>
</dbReference>
<name>A0ABU1A8W7_9LACO</name>
<dbReference type="EMBL" id="JAVCWF010000001">
    <property type="protein sequence ID" value="MDQ7937379.1"/>
    <property type="molecule type" value="Genomic_DNA"/>
</dbReference>
<evidence type="ECO:0000256" key="3">
    <source>
        <dbReference type="ARBA" id="ARBA00023015"/>
    </source>
</evidence>
<dbReference type="InterPro" id="IPR036388">
    <property type="entry name" value="WH-like_DNA-bd_sf"/>
</dbReference>
<dbReference type="Pfam" id="PF22381">
    <property type="entry name" value="Staph_reg_Sar_Rot"/>
    <property type="match status" value="1"/>
</dbReference>
<dbReference type="Proteomes" id="UP001227831">
    <property type="component" value="Unassembled WGS sequence"/>
</dbReference>
<evidence type="ECO:0000256" key="5">
    <source>
        <dbReference type="ARBA" id="ARBA00023163"/>
    </source>
</evidence>
<evidence type="ECO:0000256" key="4">
    <source>
        <dbReference type="ARBA" id="ARBA00023125"/>
    </source>
</evidence>
<evidence type="ECO:0000313" key="7">
    <source>
        <dbReference type="EMBL" id="MDQ7937379.1"/>
    </source>
</evidence>
<accession>A0ABU1A8W7</accession>
<evidence type="ECO:0000313" key="8">
    <source>
        <dbReference type="Proteomes" id="UP001227831"/>
    </source>
</evidence>
<sequence>MRKLEDHFCFLMYVTSRAIQRAYQPELAAQGLTYPQYLVLVLLDEHPDLTVKSVGNWLDLSTGTVTPLLKRMDEEGLITRQRSQADERQVSVNLTVAGRKKRATVSEVPELLLDRGELSDEEWQTLSHLTHKLMMNLKS</sequence>
<feature type="domain" description="HTH marR-type" evidence="6">
    <location>
        <begin position="5"/>
        <end position="135"/>
    </location>
</feature>
<dbReference type="PANTHER" id="PTHR33164">
    <property type="entry name" value="TRANSCRIPTIONAL REGULATOR, MARR FAMILY"/>
    <property type="match status" value="1"/>
</dbReference>
<keyword evidence="2" id="KW-0963">Cytoplasm</keyword>
<dbReference type="SMART" id="SM00347">
    <property type="entry name" value="HTH_MARR"/>
    <property type="match status" value="1"/>
</dbReference>
<proteinExistence type="predicted"/>
<dbReference type="PANTHER" id="PTHR33164:SF5">
    <property type="entry name" value="ORGANIC HYDROPEROXIDE RESISTANCE TRANSCRIPTIONAL REGULATOR"/>
    <property type="match status" value="1"/>
</dbReference>
<evidence type="ECO:0000256" key="2">
    <source>
        <dbReference type="ARBA" id="ARBA00022490"/>
    </source>
</evidence>
<comment type="caution">
    <text evidence="7">The sequence shown here is derived from an EMBL/GenBank/DDBJ whole genome shotgun (WGS) entry which is preliminary data.</text>
</comment>
<keyword evidence="4" id="KW-0238">DNA-binding</keyword>
<dbReference type="InterPro" id="IPR000835">
    <property type="entry name" value="HTH_MarR-typ"/>
</dbReference>
<gene>
    <name evidence="7" type="ORF">RA086_07030</name>
</gene>
<keyword evidence="8" id="KW-1185">Reference proteome</keyword>
<dbReference type="Gene3D" id="1.10.10.10">
    <property type="entry name" value="Winged helix-like DNA-binding domain superfamily/Winged helix DNA-binding domain"/>
    <property type="match status" value="1"/>
</dbReference>
<evidence type="ECO:0000259" key="6">
    <source>
        <dbReference type="PROSITE" id="PS50995"/>
    </source>
</evidence>
<dbReference type="SUPFAM" id="SSF46785">
    <property type="entry name" value="Winged helix' DNA-binding domain"/>
    <property type="match status" value="1"/>
</dbReference>
<evidence type="ECO:0000256" key="1">
    <source>
        <dbReference type="ARBA" id="ARBA00004496"/>
    </source>
</evidence>
<reference evidence="7 8" key="1">
    <citation type="journal article" date="2023" name="Int. J. Syst. Evol. Microbiol.">
        <title>Lactiplantibacillus brownii sp. nov., a novel psychrotolerant species isolated from sauerkraut.</title>
        <authorList>
            <person name="Heng Y.C."/>
            <person name="Silvaraju S."/>
            <person name="Lee J.K.Y."/>
            <person name="Kittelmann S."/>
        </authorList>
    </citation>
    <scope>NUCLEOTIDE SEQUENCE [LARGE SCALE GENOMIC DNA]</scope>
    <source>
        <strain evidence="7 8">WILCCON 0030</strain>
    </source>
</reference>
<keyword evidence="5" id="KW-0804">Transcription</keyword>
<comment type="subcellular location">
    <subcellularLocation>
        <location evidence="1">Cytoplasm</location>
    </subcellularLocation>
</comment>
<dbReference type="RefSeq" id="WP_308703128.1">
    <property type="nucleotide sequence ID" value="NZ_AP027463.1"/>
</dbReference>
<dbReference type="InterPro" id="IPR036390">
    <property type="entry name" value="WH_DNA-bd_sf"/>
</dbReference>
<keyword evidence="3" id="KW-0805">Transcription regulation</keyword>
<organism evidence="7 8">
    <name type="scientific">Lactiplantibacillus brownii</name>
    <dbReference type="NCBI Taxonomy" id="3069269"/>
    <lineage>
        <taxon>Bacteria</taxon>
        <taxon>Bacillati</taxon>
        <taxon>Bacillota</taxon>
        <taxon>Bacilli</taxon>
        <taxon>Lactobacillales</taxon>
        <taxon>Lactobacillaceae</taxon>
        <taxon>Lactiplantibacillus</taxon>
    </lineage>
</organism>
<dbReference type="PROSITE" id="PS50995">
    <property type="entry name" value="HTH_MARR_2"/>
    <property type="match status" value="1"/>
</dbReference>